<proteinExistence type="predicted"/>
<comment type="pathway">
    <text evidence="1">Metabolic intermediate biosynthesis; chorismate biosynthesis; chorismate from D-erythrose 4-phosphate and phosphoenolpyruvate: step 4/7.</text>
</comment>
<dbReference type="AlphaFoldDB" id="A0A9X2AT33"/>
<dbReference type="PANTHER" id="PTHR21089">
    <property type="entry name" value="SHIKIMATE DEHYDROGENASE"/>
    <property type="match status" value="1"/>
</dbReference>
<accession>A0A9X2AT33</accession>
<dbReference type="GO" id="GO:0009423">
    <property type="term" value="P:chorismate biosynthetic process"/>
    <property type="evidence" value="ECO:0007669"/>
    <property type="project" value="TreeGrafter"/>
</dbReference>
<keyword evidence="2" id="KW-0560">Oxidoreductase</keyword>
<comment type="caution">
    <text evidence="5">The sequence shown here is derived from an EMBL/GenBank/DDBJ whole genome shotgun (WGS) entry which is preliminary data.</text>
</comment>
<evidence type="ECO:0000313" key="6">
    <source>
        <dbReference type="Proteomes" id="UP001139447"/>
    </source>
</evidence>
<name>A0A9X2AT33_9BURK</name>
<dbReference type="GO" id="GO:0009073">
    <property type="term" value="P:aromatic amino acid family biosynthetic process"/>
    <property type="evidence" value="ECO:0007669"/>
    <property type="project" value="UniProtKB-KW"/>
</dbReference>
<dbReference type="SUPFAM" id="SSF53223">
    <property type="entry name" value="Aminoacid dehydrogenase-like, N-terminal domain"/>
    <property type="match status" value="1"/>
</dbReference>
<dbReference type="SUPFAM" id="SSF51735">
    <property type="entry name" value="NAD(P)-binding Rossmann-fold domains"/>
    <property type="match status" value="1"/>
</dbReference>
<dbReference type="InterPro" id="IPR036291">
    <property type="entry name" value="NAD(P)-bd_dom_sf"/>
</dbReference>
<dbReference type="Proteomes" id="UP001139447">
    <property type="component" value="Unassembled WGS sequence"/>
</dbReference>
<reference evidence="5" key="1">
    <citation type="submission" date="2022-03" db="EMBL/GenBank/DDBJ databases">
        <authorList>
            <person name="Woo C.Y."/>
        </authorList>
    </citation>
    <scope>NUCLEOTIDE SEQUENCE</scope>
    <source>
        <strain evidence="5">CYS-02</strain>
    </source>
</reference>
<dbReference type="GO" id="GO:0019632">
    <property type="term" value="P:shikimate metabolic process"/>
    <property type="evidence" value="ECO:0007669"/>
    <property type="project" value="TreeGrafter"/>
</dbReference>
<keyword evidence="6" id="KW-1185">Reference proteome</keyword>
<dbReference type="EMBL" id="JALGBI010000003">
    <property type="protein sequence ID" value="MCJ0765951.1"/>
    <property type="molecule type" value="Genomic_DNA"/>
</dbReference>
<protein>
    <submittedName>
        <fullName evidence="5">Shikimate dehydrogenase</fullName>
    </submittedName>
</protein>
<sequence length="272" mass="28296">MTRTLYAIIGDPIAQARSPEVFNQLFAQRGIDAEMVALHVGADQFETALQGLAALRNFGGAVITIPHKAAAARVAVQRSARVAVAGVANVLRPGASGWRADLFDGEGFVAGLRQCGHEVRVQSAAVVGAGGAGMAIATALLDAGVGSVAIDDIDRVRAEDACTRLSATYGGRVQRRGPTKADNLVVNATPIGMNEGDALPVVLEQLDPRALVADAIMKPPRTRLLTEAVRRGHPVQEGRHMLDGQAEAIWRFLAMGGAASDPPGVPSPQAPP</sequence>
<dbReference type="RefSeq" id="WP_243309535.1">
    <property type="nucleotide sequence ID" value="NZ_JALGBI010000003.1"/>
</dbReference>
<dbReference type="Gene3D" id="3.40.50.720">
    <property type="entry name" value="NAD(P)-binding Rossmann-like Domain"/>
    <property type="match status" value="1"/>
</dbReference>
<evidence type="ECO:0000313" key="5">
    <source>
        <dbReference type="EMBL" id="MCJ0765951.1"/>
    </source>
</evidence>
<dbReference type="InterPro" id="IPR022893">
    <property type="entry name" value="Shikimate_DH_fam"/>
</dbReference>
<dbReference type="Gene3D" id="3.40.50.10860">
    <property type="entry name" value="Leucine Dehydrogenase, chain A, domain 1"/>
    <property type="match status" value="1"/>
</dbReference>
<evidence type="ECO:0000256" key="1">
    <source>
        <dbReference type="ARBA" id="ARBA00004871"/>
    </source>
</evidence>
<feature type="domain" description="Shikimate dehydrogenase substrate binding N-terminal" evidence="4">
    <location>
        <begin position="8"/>
        <end position="91"/>
    </location>
</feature>
<keyword evidence="3" id="KW-0028">Amino-acid biosynthesis</keyword>
<gene>
    <name evidence="5" type="ORF">MMF98_22275</name>
</gene>
<dbReference type="GO" id="GO:0004764">
    <property type="term" value="F:shikimate 3-dehydrogenase (NADP+) activity"/>
    <property type="evidence" value="ECO:0007669"/>
    <property type="project" value="InterPro"/>
</dbReference>
<organism evidence="5 6">
    <name type="scientific">Variovorax terrae</name>
    <dbReference type="NCBI Taxonomy" id="2923278"/>
    <lineage>
        <taxon>Bacteria</taxon>
        <taxon>Pseudomonadati</taxon>
        <taxon>Pseudomonadota</taxon>
        <taxon>Betaproteobacteria</taxon>
        <taxon>Burkholderiales</taxon>
        <taxon>Comamonadaceae</taxon>
        <taxon>Variovorax</taxon>
    </lineage>
</organism>
<dbReference type="PANTHER" id="PTHR21089:SF1">
    <property type="entry name" value="BIFUNCTIONAL 3-DEHYDROQUINATE DEHYDRATASE_SHIKIMATE DEHYDROGENASE, CHLOROPLASTIC"/>
    <property type="match status" value="1"/>
</dbReference>
<evidence type="ECO:0000256" key="3">
    <source>
        <dbReference type="ARBA" id="ARBA00023141"/>
    </source>
</evidence>
<dbReference type="Pfam" id="PF08501">
    <property type="entry name" value="Shikimate_dh_N"/>
    <property type="match status" value="1"/>
</dbReference>
<dbReference type="InterPro" id="IPR013708">
    <property type="entry name" value="Shikimate_DH-bd_N"/>
</dbReference>
<dbReference type="InterPro" id="IPR046346">
    <property type="entry name" value="Aminoacid_DH-like_N_sf"/>
</dbReference>
<evidence type="ECO:0000259" key="4">
    <source>
        <dbReference type="Pfam" id="PF08501"/>
    </source>
</evidence>
<evidence type="ECO:0000256" key="2">
    <source>
        <dbReference type="ARBA" id="ARBA00023002"/>
    </source>
</evidence>
<keyword evidence="3" id="KW-0057">Aromatic amino acid biosynthesis</keyword>